<accession>A0ACA9RFS3</accession>
<comment type="caution">
    <text evidence="1">The sequence shown here is derived from an EMBL/GenBank/DDBJ whole genome shotgun (WGS) entry which is preliminary data.</text>
</comment>
<evidence type="ECO:0000313" key="2">
    <source>
        <dbReference type="Proteomes" id="UP000789920"/>
    </source>
</evidence>
<name>A0ACA9RFS3_9GLOM</name>
<proteinExistence type="predicted"/>
<evidence type="ECO:0000313" key="1">
    <source>
        <dbReference type="EMBL" id="CAG8790561.1"/>
    </source>
</evidence>
<feature type="non-terminal residue" evidence="1">
    <location>
        <position position="200"/>
    </location>
</feature>
<reference evidence="1" key="1">
    <citation type="submission" date="2021-06" db="EMBL/GenBank/DDBJ databases">
        <authorList>
            <person name="Kallberg Y."/>
            <person name="Tangrot J."/>
            <person name="Rosling A."/>
        </authorList>
    </citation>
    <scope>NUCLEOTIDE SEQUENCE</scope>
    <source>
        <strain evidence="1">MA461A</strain>
    </source>
</reference>
<sequence length="200" mass="23355">IFEDTHTENIQLQTDLSSLQFQFLTSENNNLLLSETPEINENLETDSLENEVWTEAELLKFKILYQKTIDSFEKQENDNQKLEEEINLIQDNDFKELFEKDCCEKNCLQTKSKNNSKKSKLTTEYNFEEKAICLNAFKTIYGIGDTRWKALREHFIEHDITLRINSKTGKVGNRAISFETVIKIITFINNYAKQNGLPSP</sequence>
<feature type="non-terminal residue" evidence="1">
    <location>
        <position position="1"/>
    </location>
</feature>
<keyword evidence="2" id="KW-1185">Reference proteome</keyword>
<protein>
    <submittedName>
        <fullName evidence="1">9916_t:CDS:1</fullName>
    </submittedName>
</protein>
<gene>
    <name evidence="1" type="ORF">RPERSI_LOCUS19071</name>
</gene>
<dbReference type="EMBL" id="CAJVQC010051596">
    <property type="protein sequence ID" value="CAG8790561.1"/>
    <property type="molecule type" value="Genomic_DNA"/>
</dbReference>
<dbReference type="Proteomes" id="UP000789920">
    <property type="component" value="Unassembled WGS sequence"/>
</dbReference>
<organism evidence="1 2">
    <name type="scientific">Racocetra persica</name>
    <dbReference type="NCBI Taxonomy" id="160502"/>
    <lineage>
        <taxon>Eukaryota</taxon>
        <taxon>Fungi</taxon>
        <taxon>Fungi incertae sedis</taxon>
        <taxon>Mucoromycota</taxon>
        <taxon>Glomeromycotina</taxon>
        <taxon>Glomeromycetes</taxon>
        <taxon>Diversisporales</taxon>
        <taxon>Gigasporaceae</taxon>
        <taxon>Racocetra</taxon>
    </lineage>
</organism>